<feature type="transmembrane region" description="Helical" evidence="7">
    <location>
        <begin position="321"/>
        <end position="346"/>
    </location>
</feature>
<sequence length="407" mass="45313">MDKVTAKWGLITRLSLADLCYDKKVSFCIIAAVISVITPLLLLFSLKYGVVAQLRHQLLNDPQNLEVKIVGNLQFDQQMLDWIKNQPETAFVIPLTRSLNTQADMLKDSGHFVNNAEVIPTSKGDPITKDMSLINQKNQVLLSSLAAEKMQIKTGSRIKMVITRQLDGKLEKGITELEVIGIIPEVYYSRAAGFISLDLLIEMEHFYDGYQSETFPTGTGLTNSTYPDSFARARIYAKSLDDVAPLALKLREKNIETRTQAMAIENMQAIDRVLSFIFGVIAITAIFGCILSFSGSFLSNIERKRKDIAFMRLIGFKSKEVMVYLLTQAMALSCLAFLVSCLLFLLGNCAFNLVLGKNLVSQPIVSQLQFYHFIIAFILTLFISFVVVAIGGRGAVKIQPAESLREA</sequence>
<keyword evidence="6 7" id="KW-0472">Membrane</keyword>
<gene>
    <name evidence="9" type="ORF">DKK79_01235</name>
</gene>
<dbReference type="InterPro" id="IPR003838">
    <property type="entry name" value="ABC3_permease_C"/>
</dbReference>
<keyword evidence="4 7" id="KW-0812">Transmembrane</keyword>
<protein>
    <submittedName>
        <fullName evidence="9">ABC transporter permease</fullName>
    </submittedName>
</protein>
<keyword evidence="5 7" id="KW-1133">Transmembrane helix</keyword>
<feature type="transmembrane region" description="Helical" evidence="7">
    <location>
        <begin position="25"/>
        <end position="46"/>
    </location>
</feature>
<dbReference type="PANTHER" id="PTHR30489">
    <property type="entry name" value="LIPOPROTEIN-RELEASING SYSTEM TRANSMEMBRANE PROTEIN LOLE"/>
    <property type="match status" value="1"/>
</dbReference>
<proteinExistence type="inferred from homology"/>
<evidence type="ECO:0000256" key="1">
    <source>
        <dbReference type="ARBA" id="ARBA00004651"/>
    </source>
</evidence>
<comment type="caution">
    <text evidence="9">The sequence shown here is derived from an EMBL/GenBank/DDBJ whole genome shotgun (WGS) entry which is preliminary data.</text>
</comment>
<feature type="transmembrane region" description="Helical" evidence="7">
    <location>
        <begin position="370"/>
        <end position="390"/>
    </location>
</feature>
<dbReference type="GO" id="GO:0044874">
    <property type="term" value="P:lipoprotein localization to outer membrane"/>
    <property type="evidence" value="ECO:0007669"/>
    <property type="project" value="TreeGrafter"/>
</dbReference>
<accession>A0A2V4E8T5</accession>
<evidence type="ECO:0000256" key="3">
    <source>
        <dbReference type="ARBA" id="ARBA00022475"/>
    </source>
</evidence>
<evidence type="ECO:0000313" key="9">
    <source>
        <dbReference type="EMBL" id="PXZ06774.1"/>
    </source>
</evidence>
<feature type="domain" description="ABC3 transporter permease C-terminal" evidence="8">
    <location>
        <begin position="280"/>
        <end position="400"/>
    </location>
</feature>
<dbReference type="GO" id="GO:0098797">
    <property type="term" value="C:plasma membrane protein complex"/>
    <property type="evidence" value="ECO:0007669"/>
    <property type="project" value="TreeGrafter"/>
</dbReference>
<dbReference type="Pfam" id="PF02687">
    <property type="entry name" value="FtsX"/>
    <property type="match status" value="1"/>
</dbReference>
<evidence type="ECO:0000256" key="6">
    <source>
        <dbReference type="ARBA" id="ARBA00023136"/>
    </source>
</evidence>
<comment type="subcellular location">
    <subcellularLocation>
        <location evidence="1">Cell membrane</location>
        <topology evidence="1">Multi-pass membrane protein</topology>
    </subcellularLocation>
</comment>
<dbReference type="InterPro" id="IPR051447">
    <property type="entry name" value="Lipoprotein-release_system"/>
</dbReference>
<evidence type="ECO:0000256" key="2">
    <source>
        <dbReference type="ARBA" id="ARBA00005236"/>
    </source>
</evidence>
<dbReference type="Proteomes" id="UP000247483">
    <property type="component" value="Unassembled WGS sequence"/>
</dbReference>
<feature type="transmembrane region" description="Helical" evidence="7">
    <location>
        <begin position="276"/>
        <end position="301"/>
    </location>
</feature>
<evidence type="ECO:0000259" key="8">
    <source>
        <dbReference type="Pfam" id="PF02687"/>
    </source>
</evidence>
<evidence type="ECO:0000313" key="10">
    <source>
        <dbReference type="Proteomes" id="UP000247483"/>
    </source>
</evidence>
<reference evidence="9 10" key="1">
    <citation type="submission" date="2018-05" db="EMBL/GenBank/DDBJ databases">
        <title>Reference genomes for bee gut microbiota database.</title>
        <authorList>
            <person name="Ellegaard K.M."/>
        </authorList>
    </citation>
    <scope>NUCLEOTIDE SEQUENCE [LARGE SCALE GENOMIC DNA]</scope>
    <source>
        <strain evidence="9 10">ESL0177</strain>
    </source>
</reference>
<evidence type="ECO:0000256" key="5">
    <source>
        <dbReference type="ARBA" id="ARBA00022989"/>
    </source>
</evidence>
<dbReference type="EMBL" id="QGLP01000003">
    <property type="protein sequence ID" value="PXZ06774.1"/>
    <property type="molecule type" value="Genomic_DNA"/>
</dbReference>
<evidence type="ECO:0000256" key="7">
    <source>
        <dbReference type="SAM" id="Phobius"/>
    </source>
</evidence>
<dbReference type="AlphaFoldDB" id="A0A2V4E8T5"/>
<name>A0A2V4E8T5_9GAMM</name>
<dbReference type="PANTHER" id="PTHR30489:SF0">
    <property type="entry name" value="LIPOPROTEIN-RELEASING SYSTEM TRANSMEMBRANE PROTEIN LOLE"/>
    <property type="match status" value="1"/>
</dbReference>
<keyword evidence="3" id="KW-1003">Cell membrane</keyword>
<organism evidence="9 10">
    <name type="scientific">Gilliamella apicola</name>
    <dbReference type="NCBI Taxonomy" id="1196095"/>
    <lineage>
        <taxon>Bacteria</taxon>
        <taxon>Pseudomonadati</taxon>
        <taxon>Pseudomonadota</taxon>
        <taxon>Gammaproteobacteria</taxon>
        <taxon>Orbales</taxon>
        <taxon>Orbaceae</taxon>
        <taxon>Gilliamella</taxon>
    </lineage>
</organism>
<dbReference type="RefSeq" id="WP_110422502.1">
    <property type="nucleotide sequence ID" value="NZ_QGLP01000003.1"/>
</dbReference>
<comment type="similarity">
    <text evidence="2">Belongs to the ABC-4 integral membrane protein family. LolC/E subfamily.</text>
</comment>
<evidence type="ECO:0000256" key="4">
    <source>
        <dbReference type="ARBA" id="ARBA00022692"/>
    </source>
</evidence>